<dbReference type="AlphaFoldDB" id="F8QC15"/>
<protein>
    <submittedName>
        <fullName evidence="1">Uncharacterized protein</fullName>
    </submittedName>
</protein>
<accession>F8QC15</accession>
<dbReference type="HOGENOM" id="CLU_214133_0_0_1"/>
<dbReference type="Proteomes" id="UP000008063">
    <property type="component" value="Unassembled WGS sequence"/>
</dbReference>
<evidence type="ECO:0000313" key="2">
    <source>
        <dbReference type="Proteomes" id="UP000008063"/>
    </source>
</evidence>
<dbReference type="OrthoDB" id="2674711at2759"/>
<sequence length="54" mass="5978">ETVLHFMLECPAYTAAHYQLIKSLGRGACSLPFLLSHSKAIPEVLKYVNVTTKS</sequence>
<reference evidence="2" key="1">
    <citation type="journal article" date="2011" name="Science">
        <title>The plant cell wall-decomposing machinery underlies the functional diversity of forest fungi.</title>
        <authorList>
            <person name="Eastwood D.C."/>
            <person name="Floudas D."/>
            <person name="Binder M."/>
            <person name="Majcherczyk A."/>
            <person name="Schneider P."/>
            <person name="Aerts A."/>
            <person name="Asiegbu F.O."/>
            <person name="Baker S.E."/>
            <person name="Barry K."/>
            <person name="Bendiksby M."/>
            <person name="Blumentritt M."/>
            <person name="Coutinho P.M."/>
            <person name="Cullen D."/>
            <person name="de Vries R.P."/>
            <person name="Gathman A."/>
            <person name="Goodell B."/>
            <person name="Henrissat B."/>
            <person name="Ihrmark K."/>
            <person name="Kauserud H."/>
            <person name="Kohler A."/>
            <person name="LaButti K."/>
            <person name="Lapidus A."/>
            <person name="Lavin J.L."/>
            <person name="Lee Y.-H."/>
            <person name="Lindquist E."/>
            <person name="Lilly W."/>
            <person name="Lucas S."/>
            <person name="Morin E."/>
            <person name="Murat C."/>
            <person name="Oguiza J.A."/>
            <person name="Park J."/>
            <person name="Pisabarro A.G."/>
            <person name="Riley R."/>
            <person name="Rosling A."/>
            <person name="Salamov A."/>
            <person name="Schmidt O."/>
            <person name="Schmutz J."/>
            <person name="Skrede I."/>
            <person name="Stenlid J."/>
            <person name="Wiebenga A."/>
            <person name="Xie X."/>
            <person name="Kuees U."/>
            <person name="Hibbett D.S."/>
            <person name="Hoffmeister D."/>
            <person name="Hoegberg N."/>
            <person name="Martin F."/>
            <person name="Grigoriev I.V."/>
            <person name="Watkinson S.C."/>
        </authorList>
    </citation>
    <scope>NUCLEOTIDE SEQUENCE [LARGE SCALE GENOMIC DNA]</scope>
    <source>
        <strain evidence="2">strain S7.3</strain>
    </source>
</reference>
<dbReference type="InParanoid" id="F8QC15"/>
<evidence type="ECO:0000313" key="1">
    <source>
        <dbReference type="EMBL" id="EGN94134.1"/>
    </source>
</evidence>
<dbReference type="EMBL" id="GL945489">
    <property type="protein sequence ID" value="EGN94134.1"/>
    <property type="molecule type" value="Genomic_DNA"/>
</dbReference>
<gene>
    <name evidence="1" type="ORF">SERLA73DRAFT_62931</name>
</gene>
<proteinExistence type="predicted"/>
<feature type="non-terminal residue" evidence="1">
    <location>
        <position position="1"/>
    </location>
</feature>
<organism evidence="2">
    <name type="scientific">Serpula lacrymans var. lacrymans (strain S7.3)</name>
    <name type="common">Dry rot fungus</name>
    <dbReference type="NCBI Taxonomy" id="936435"/>
    <lineage>
        <taxon>Eukaryota</taxon>
        <taxon>Fungi</taxon>
        <taxon>Dikarya</taxon>
        <taxon>Basidiomycota</taxon>
        <taxon>Agaricomycotina</taxon>
        <taxon>Agaricomycetes</taxon>
        <taxon>Agaricomycetidae</taxon>
        <taxon>Boletales</taxon>
        <taxon>Coniophorineae</taxon>
        <taxon>Serpulaceae</taxon>
        <taxon>Serpula</taxon>
    </lineage>
</organism>
<name>F8QC15_SERL3</name>
<keyword evidence="2" id="KW-1185">Reference proteome</keyword>